<accession>A0A426YQ29</accession>
<evidence type="ECO:0000313" key="4">
    <source>
        <dbReference type="Proteomes" id="UP000287651"/>
    </source>
</evidence>
<evidence type="ECO:0000256" key="2">
    <source>
        <dbReference type="ARBA" id="ARBA00022737"/>
    </source>
</evidence>
<dbReference type="InterPro" id="IPR040324">
    <property type="entry name" value="WDR44/Dgr2"/>
</dbReference>
<dbReference type="SUPFAM" id="SSF50978">
    <property type="entry name" value="WD40 repeat-like"/>
    <property type="match status" value="1"/>
</dbReference>
<evidence type="ECO:0000313" key="3">
    <source>
        <dbReference type="EMBL" id="RRT53841.1"/>
    </source>
</evidence>
<protein>
    <submittedName>
        <fullName evidence="3">Uncharacterized protein</fullName>
    </submittedName>
</protein>
<dbReference type="Proteomes" id="UP000287651">
    <property type="component" value="Unassembled WGS sequence"/>
</dbReference>
<dbReference type="PANTHER" id="PTHR14221">
    <property type="entry name" value="WD REPEAT DOMAIN 44"/>
    <property type="match status" value="1"/>
</dbReference>
<dbReference type="EMBL" id="AMZH03010914">
    <property type="protein sequence ID" value="RRT53841.1"/>
    <property type="molecule type" value="Genomic_DNA"/>
</dbReference>
<dbReference type="Gene3D" id="2.130.10.10">
    <property type="entry name" value="YVTN repeat-like/Quinoprotein amine dehydrogenase"/>
    <property type="match status" value="1"/>
</dbReference>
<sequence length="238" mass="26017">MHTARYQHTVSYRAELGLPIWTGIVNLAFNAALVGTHKGSCHLFDTSGFRNTSSQISASLAPNGKYVICASEDSHVYMWRYDADSQPSRTKGVVNSTQSYEHFHCQDVTVAVAWPSTTASGLVVGHSNRQNGLDLASKCGLEVHAQSNGHESSLLPIYSESPLHGRIFSNTNCLTDLDSVAWPEEKPQRNNLSPQTSGELYKGALQVQSRSAWGMVIVTAGRGGAIRIYQNFGFPFRV</sequence>
<comment type="caution">
    <text evidence="3">The sequence shown here is derived from an EMBL/GenBank/DDBJ whole genome shotgun (WGS) entry which is preliminary data.</text>
</comment>
<gene>
    <name evidence="3" type="ORF">B296_00049570</name>
</gene>
<dbReference type="InterPro" id="IPR036322">
    <property type="entry name" value="WD40_repeat_dom_sf"/>
</dbReference>
<dbReference type="InterPro" id="IPR015943">
    <property type="entry name" value="WD40/YVTN_repeat-like_dom_sf"/>
</dbReference>
<reference evidence="3 4" key="1">
    <citation type="journal article" date="2014" name="Agronomy (Basel)">
        <title>A Draft Genome Sequence for Ensete ventricosum, the Drought-Tolerant Tree Against Hunger.</title>
        <authorList>
            <person name="Harrison J."/>
            <person name="Moore K.A."/>
            <person name="Paszkiewicz K."/>
            <person name="Jones T."/>
            <person name="Grant M."/>
            <person name="Ambacheew D."/>
            <person name="Muzemil S."/>
            <person name="Studholme D.J."/>
        </authorList>
    </citation>
    <scope>NUCLEOTIDE SEQUENCE [LARGE SCALE GENOMIC DNA]</scope>
</reference>
<dbReference type="AlphaFoldDB" id="A0A426YQ29"/>
<name>A0A426YQ29_ENSVE</name>
<dbReference type="PANTHER" id="PTHR14221:SF67">
    <property type="entry name" value="WD REPEAT-CONTAINING PROTEIN 44-LIKE"/>
    <property type="match status" value="1"/>
</dbReference>
<proteinExistence type="predicted"/>
<evidence type="ECO:0000256" key="1">
    <source>
        <dbReference type="ARBA" id="ARBA00022574"/>
    </source>
</evidence>
<keyword evidence="2" id="KW-0677">Repeat</keyword>
<organism evidence="3 4">
    <name type="scientific">Ensete ventricosum</name>
    <name type="common">Abyssinian banana</name>
    <name type="synonym">Musa ensete</name>
    <dbReference type="NCBI Taxonomy" id="4639"/>
    <lineage>
        <taxon>Eukaryota</taxon>
        <taxon>Viridiplantae</taxon>
        <taxon>Streptophyta</taxon>
        <taxon>Embryophyta</taxon>
        <taxon>Tracheophyta</taxon>
        <taxon>Spermatophyta</taxon>
        <taxon>Magnoliopsida</taxon>
        <taxon>Liliopsida</taxon>
        <taxon>Zingiberales</taxon>
        <taxon>Musaceae</taxon>
        <taxon>Ensete</taxon>
    </lineage>
</organism>
<keyword evidence="1" id="KW-0853">WD repeat</keyword>